<sequence>MTDLGVVEEPPVVASEVETSKDNSELKVEPVMKEADGWTLNVKIKVEKDPTLSATLGLKTNISSYLNAEIVPGIYSDEKPPFVVELDGSLSFYMLDAYEEFFLALMLAISFYLGSYISVDPVHYHWLKNYCLKEENIYRKEEHIYRKGILVICSLSFLGRNPKTDKEENIYPRVFLSFVLNRPNPQVIVSWNGLVVSSFARASKILNNEPDITKFNFPVAGTDPQEYMEVAKRSLVFIKENLYDSQSRRLQHSFRKGPSKAPGILDDYAS</sequence>
<keyword evidence="3" id="KW-1185">Reference proteome</keyword>
<dbReference type="Proteomes" id="UP000235145">
    <property type="component" value="Unassembled WGS sequence"/>
</dbReference>
<evidence type="ECO:0000313" key="3">
    <source>
        <dbReference type="Proteomes" id="UP000235145"/>
    </source>
</evidence>
<dbReference type="InterPro" id="IPR024705">
    <property type="entry name" value="Ssp411"/>
</dbReference>
<name>A0A9R1V6S0_LACSA</name>
<dbReference type="InterPro" id="IPR008928">
    <property type="entry name" value="6-hairpin_glycosidase_sf"/>
</dbReference>
<gene>
    <name evidence="2" type="ORF">LSAT_V11C600315730</name>
</gene>
<dbReference type="PANTHER" id="PTHR42899:SF1">
    <property type="entry name" value="SPERMATOGENESIS-ASSOCIATED PROTEIN 20"/>
    <property type="match status" value="1"/>
</dbReference>
<protein>
    <submittedName>
        <fullName evidence="2">Uncharacterized protein</fullName>
    </submittedName>
</protein>
<evidence type="ECO:0000256" key="1">
    <source>
        <dbReference type="SAM" id="MobiDB-lite"/>
    </source>
</evidence>
<reference evidence="2 3" key="1">
    <citation type="journal article" date="2017" name="Nat. Commun.">
        <title>Genome assembly with in vitro proximity ligation data and whole-genome triplication in lettuce.</title>
        <authorList>
            <person name="Reyes-Chin-Wo S."/>
            <person name="Wang Z."/>
            <person name="Yang X."/>
            <person name="Kozik A."/>
            <person name="Arikit S."/>
            <person name="Song C."/>
            <person name="Xia L."/>
            <person name="Froenicke L."/>
            <person name="Lavelle D.O."/>
            <person name="Truco M.J."/>
            <person name="Xia R."/>
            <person name="Zhu S."/>
            <person name="Xu C."/>
            <person name="Xu H."/>
            <person name="Xu X."/>
            <person name="Cox K."/>
            <person name="Korf I."/>
            <person name="Meyers B.C."/>
            <person name="Michelmore R.W."/>
        </authorList>
    </citation>
    <scope>NUCLEOTIDE SEQUENCE [LARGE SCALE GENOMIC DNA]</scope>
    <source>
        <strain evidence="3">cv. Salinas</strain>
        <tissue evidence="2">Seedlings</tissue>
    </source>
</reference>
<dbReference type="PANTHER" id="PTHR42899">
    <property type="entry name" value="SPERMATOGENESIS-ASSOCIATED PROTEIN 20"/>
    <property type="match status" value="1"/>
</dbReference>
<comment type="caution">
    <text evidence="2">The sequence shown here is derived from an EMBL/GenBank/DDBJ whole genome shotgun (WGS) entry which is preliminary data.</text>
</comment>
<feature type="region of interest" description="Disordered" evidence="1">
    <location>
        <begin position="251"/>
        <end position="270"/>
    </location>
</feature>
<organism evidence="2 3">
    <name type="scientific">Lactuca sativa</name>
    <name type="common">Garden lettuce</name>
    <dbReference type="NCBI Taxonomy" id="4236"/>
    <lineage>
        <taxon>Eukaryota</taxon>
        <taxon>Viridiplantae</taxon>
        <taxon>Streptophyta</taxon>
        <taxon>Embryophyta</taxon>
        <taxon>Tracheophyta</taxon>
        <taxon>Spermatophyta</taxon>
        <taxon>Magnoliopsida</taxon>
        <taxon>eudicotyledons</taxon>
        <taxon>Gunneridae</taxon>
        <taxon>Pentapetalae</taxon>
        <taxon>asterids</taxon>
        <taxon>campanulids</taxon>
        <taxon>Asterales</taxon>
        <taxon>Asteraceae</taxon>
        <taxon>Cichorioideae</taxon>
        <taxon>Cichorieae</taxon>
        <taxon>Lactucinae</taxon>
        <taxon>Lactuca</taxon>
    </lineage>
</organism>
<dbReference type="SUPFAM" id="SSF48208">
    <property type="entry name" value="Six-hairpin glycosidases"/>
    <property type="match status" value="1"/>
</dbReference>
<dbReference type="GO" id="GO:0005975">
    <property type="term" value="P:carbohydrate metabolic process"/>
    <property type="evidence" value="ECO:0007669"/>
    <property type="project" value="InterPro"/>
</dbReference>
<accession>A0A9R1V6S0</accession>
<dbReference type="AlphaFoldDB" id="A0A9R1V6S0"/>
<dbReference type="EMBL" id="NBSK02000006">
    <property type="protein sequence ID" value="KAJ0200750.1"/>
    <property type="molecule type" value="Genomic_DNA"/>
</dbReference>
<evidence type="ECO:0000313" key="2">
    <source>
        <dbReference type="EMBL" id="KAJ0200750.1"/>
    </source>
</evidence>
<proteinExistence type="predicted"/>